<reference evidence="5 6" key="1">
    <citation type="submission" date="2020-01" db="EMBL/GenBank/DDBJ databases">
        <authorList>
            <person name="Gupta K D."/>
        </authorList>
    </citation>
    <scope>NUCLEOTIDE SEQUENCE [LARGE SCALE GENOMIC DNA]</scope>
</reference>
<evidence type="ECO:0000259" key="4">
    <source>
        <dbReference type="Pfam" id="PF00808"/>
    </source>
</evidence>
<dbReference type="InterPro" id="IPR050568">
    <property type="entry name" value="Transcr_DNA_Rep_Reg"/>
</dbReference>
<dbReference type="PANTHER" id="PTHR10252:SF54">
    <property type="entry name" value="CHROMATIN ACCESSIBILITY COMPLEX PROTEIN 1"/>
    <property type="match status" value="1"/>
</dbReference>
<dbReference type="EMBL" id="CACVBS010000033">
    <property type="protein sequence ID" value="CAA7261399.1"/>
    <property type="molecule type" value="Genomic_DNA"/>
</dbReference>
<comment type="caution">
    <text evidence="5">The sequence shown here is derived from an EMBL/GenBank/DDBJ whole genome shotgun (WGS) entry which is preliminary data.</text>
</comment>
<evidence type="ECO:0000256" key="1">
    <source>
        <dbReference type="ARBA" id="ARBA00004123"/>
    </source>
</evidence>
<sequence length="424" mass="45673">MSRTVAGNIQGRPHFLTTAPHVPISAPFSRTLNPSYSTICRSSFQRPMSSFVPDVPPPFLPHSVTHPYESDVEADLEVDQLDSDTDPEDQRDPAKASAAKVTSTRPGERVPGHTLLPAVRIENMIQADGGTGHLALSKEGLFILSTASEEFIKRLIQAAHREAAAHRRNQINYPDMAATTRQYQEFMFLSETIPPPIPLIDALMLRQEKERVLLEDNPALAAPSPIPSWPPSVSDIPPSQPTSSTSKPSKKPRPSVNGKEKSNGSHSTSKRGSKRMESSTYPMDDPRIHASLGGTGGRDSPSGASDFMSDPPPSHRTSGRNGTSSLSASAVSLHPPSINGQPSRSQTPQVYSREGSLDPNAHAQPHYPATHSASPPLEGPEEPAWPPQYTGPASGFLRGSVGPFGRGPSHNPGRTIYSQNHHPD</sequence>
<dbReference type="GO" id="GO:0046982">
    <property type="term" value="F:protein heterodimerization activity"/>
    <property type="evidence" value="ECO:0007669"/>
    <property type="project" value="InterPro"/>
</dbReference>
<feature type="compositionally biased region" description="Polar residues" evidence="3">
    <location>
        <begin position="315"/>
        <end position="330"/>
    </location>
</feature>
<keyword evidence="6" id="KW-1185">Reference proteome</keyword>
<evidence type="ECO:0000256" key="2">
    <source>
        <dbReference type="ARBA" id="ARBA00023242"/>
    </source>
</evidence>
<evidence type="ECO:0000313" key="6">
    <source>
        <dbReference type="Proteomes" id="UP000467700"/>
    </source>
</evidence>
<organism evidence="5 6">
    <name type="scientific">Cyclocybe aegerita</name>
    <name type="common">Black poplar mushroom</name>
    <name type="synonym">Agrocybe aegerita</name>
    <dbReference type="NCBI Taxonomy" id="1973307"/>
    <lineage>
        <taxon>Eukaryota</taxon>
        <taxon>Fungi</taxon>
        <taxon>Dikarya</taxon>
        <taxon>Basidiomycota</taxon>
        <taxon>Agaricomycotina</taxon>
        <taxon>Agaricomycetes</taxon>
        <taxon>Agaricomycetidae</taxon>
        <taxon>Agaricales</taxon>
        <taxon>Agaricineae</taxon>
        <taxon>Bolbitiaceae</taxon>
        <taxon>Cyclocybe</taxon>
    </lineage>
</organism>
<protein>
    <recommendedName>
        <fullName evidence="4">Transcription factor CBF/NF-Y/archaeal histone domain-containing protein</fullName>
    </recommendedName>
</protein>
<dbReference type="InterPro" id="IPR003958">
    <property type="entry name" value="CBFA_NFYB_domain"/>
</dbReference>
<dbReference type="GO" id="GO:0008623">
    <property type="term" value="C:CHRAC"/>
    <property type="evidence" value="ECO:0007669"/>
    <property type="project" value="TreeGrafter"/>
</dbReference>
<dbReference type="Proteomes" id="UP000467700">
    <property type="component" value="Unassembled WGS sequence"/>
</dbReference>
<dbReference type="Gene3D" id="1.10.20.10">
    <property type="entry name" value="Histone, subunit A"/>
    <property type="match status" value="1"/>
</dbReference>
<dbReference type="OrthoDB" id="636685at2759"/>
<dbReference type="SUPFAM" id="SSF47113">
    <property type="entry name" value="Histone-fold"/>
    <property type="match status" value="1"/>
</dbReference>
<feature type="compositionally biased region" description="Low complexity" evidence="3">
    <location>
        <begin position="231"/>
        <end position="247"/>
    </location>
</feature>
<gene>
    <name evidence="5" type="ORF">AAE3_LOCUS3736</name>
</gene>
<accession>A0A8S0XG55</accession>
<name>A0A8S0XG55_CYCAE</name>
<feature type="compositionally biased region" description="Polar residues" evidence="3">
    <location>
        <begin position="338"/>
        <end position="350"/>
    </location>
</feature>
<dbReference type="InterPro" id="IPR009072">
    <property type="entry name" value="Histone-fold"/>
</dbReference>
<proteinExistence type="predicted"/>
<keyword evidence="2" id="KW-0539">Nucleus</keyword>
<dbReference type="PANTHER" id="PTHR10252">
    <property type="entry name" value="HISTONE-LIKE TRANSCRIPTION FACTOR CCAAT-RELATED"/>
    <property type="match status" value="1"/>
</dbReference>
<comment type="subcellular location">
    <subcellularLocation>
        <location evidence="1">Nucleus</location>
    </subcellularLocation>
</comment>
<feature type="domain" description="Transcription factor CBF/NF-Y/archaeal histone" evidence="4">
    <location>
        <begin position="115"/>
        <end position="177"/>
    </location>
</feature>
<dbReference type="AlphaFoldDB" id="A0A8S0XG55"/>
<evidence type="ECO:0000256" key="3">
    <source>
        <dbReference type="SAM" id="MobiDB-lite"/>
    </source>
</evidence>
<dbReference type="Pfam" id="PF00808">
    <property type="entry name" value="CBFD_NFYB_HMF"/>
    <property type="match status" value="1"/>
</dbReference>
<feature type="region of interest" description="Disordered" evidence="3">
    <location>
        <begin position="81"/>
        <end position="112"/>
    </location>
</feature>
<feature type="region of interest" description="Disordered" evidence="3">
    <location>
        <begin position="220"/>
        <end position="424"/>
    </location>
</feature>
<evidence type="ECO:0000313" key="5">
    <source>
        <dbReference type="EMBL" id="CAA7261399.1"/>
    </source>
</evidence>
<dbReference type="GO" id="GO:0006261">
    <property type="term" value="P:DNA-templated DNA replication"/>
    <property type="evidence" value="ECO:0007669"/>
    <property type="project" value="TreeGrafter"/>
</dbReference>